<keyword evidence="2" id="KW-0813">Transport</keyword>
<organism evidence="10 11">
    <name type="scientific">Caldalkalibacillus horti</name>
    <dbReference type="NCBI Taxonomy" id="77523"/>
    <lineage>
        <taxon>Bacteria</taxon>
        <taxon>Bacillati</taxon>
        <taxon>Bacillota</taxon>
        <taxon>Bacilli</taxon>
        <taxon>Bacillales</taxon>
        <taxon>Bacillaceae</taxon>
        <taxon>Caldalkalibacillus</taxon>
    </lineage>
</organism>
<dbReference type="PANTHER" id="PTHR43373:SF1">
    <property type="entry name" value="NA(+)_H(+) ANTIPORTER SUBUNIT A"/>
    <property type="match status" value="1"/>
</dbReference>
<feature type="transmembrane region" description="Helical" evidence="7">
    <location>
        <begin position="265"/>
        <end position="285"/>
    </location>
</feature>
<feature type="transmembrane region" description="Helical" evidence="7">
    <location>
        <begin position="181"/>
        <end position="201"/>
    </location>
</feature>
<evidence type="ECO:0000256" key="5">
    <source>
        <dbReference type="ARBA" id="ARBA00022989"/>
    </source>
</evidence>
<evidence type="ECO:0000259" key="9">
    <source>
        <dbReference type="Pfam" id="PF20501"/>
    </source>
</evidence>
<evidence type="ECO:0000256" key="4">
    <source>
        <dbReference type="ARBA" id="ARBA00022692"/>
    </source>
</evidence>
<sequence>MILVFRTFTGTYKLDVPSRKIHEPSIGMLIPPIILGSLVLVFGLFPNLLSYTIIQPAMAAVLPSLLQGTEQFTVKIEHWHGWTPELYMTIGVVGLGTLMYLSFNQWGRLYQWFPKRFTLSSVYDMGLKGIERGSKAITDFHMTGFIRDYLVYIFAFIVLVLGGAFFFLDAFSFSLANTADISVTEFIIVLTIAIAAIGTVFSRSRITALIFAGVAGFTVSLLFAIFRAPDLALTQIVVETISVALFLLCFYHLPKLRKEVNRIPFRLTNLVISLGVGIIMTLIALSAHAERLFPAISSYFIENSYKEAGGKNIVNVLLVDFRGFDTFLEILVLAMVSIGVYTLIKLRLAKEESENDTI</sequence>
<feature type="domain" description="MrpA C-terminal/MbhD" evidence="8">
    <location>
        <begin position="191"/>
        <end position="255"/>
    </location>
</feature>
<feature type="transmembrane region" description="Helical" evidence="7">
    <location>
        <begin position="149"/>
        <end position="175"/>
    </location>
</feature>
<evidence type="ECO:0000313" key="10">
    <source>
        <dbReference type="EMBL" id="MDQ0164138.1"/>
    </source>
</evidence>
<feature type="transmembrane region" description="Helical" evidence="7">
    <location>
        <begin position="232"/>
        <end position="253"/>
    </location>
</feature>
<dbReference type="Pfam" id="PF20501">
    <property type="entry name" value="MbhE"/>
    <property type="match status" value="1"/>
</dbReference>
<keyword evidence="4 7" id="KW-0812">Transmembrane</keyword>
<accession>A0ABT9VT20</accession>
<dbReference type="InterPro" id="IPR050616">
    <property type="entry name" value="CPA3_Na-H_Antiporter_A"/>
</dbReference>
<feature type="transmembrane region" description="Helical" evidence="7">
    <location>
        <begin position="326"/>
        <end position="344"/>
    </location>
</feature>
<proteinExistence type="predicted"/>
<feature type="transmembrane region" description="Helical" evidence="7">
    <location>
        <begin position="86"/>
        <end position="103"/>
    </location>
</feature>
<dbReference type="PANTHER" id="PTHR43373">
    <property type="entry name" value="NA(+)/H(+) ANTIPORTER SUBUNIT"/>
    <property type="match status" value="1"/>
</dbReference>
<name>A0ABT9VT20_9BACI</name>
<feature type="domain" description="MrpA C-terminal/MbhE" evidence="9">
    <location>
        <begin position="266"/>
        <end position="350"/>
    </location>
</feature>
<keyword evidence="5 7" id="KW-1133">Transmembrane helix</keyword>
<comment type="caution">
    <text evidence="10">The sequence shown here is derived from an EMBL/GenBank/DDBJ whole genome shotgun (WGS) entry which is preliminary data.</text>
</comment>
<keyword evidence="6 7" id="KW-0472">Membrane</keyword>
<dbReference type="InterPro" id="IPR025383">
    <property type="entry name" value="MrpA_C/MbhD"/>
</dbReference>
<dbReference type="InterPro" id="IPR046806">
    <property type="entry name" value="MrpA_C/MbhE"/>
</dbReference>
<evidence type="ECO:0000259" key="8">
    <source>
        <dbReference type="Pfam" id="PF13244"/>
    </source>
</evidence>
<keyword evidence="11" id="KW-1185">Reference proteome</keyword>
<dbReference type="Proteomes" id="UP001235840">
    <property type="component" value="Unassembled WGS sequence"/>
</dbReference>
<evidence type="ECO:0000256" key="2">
    <source>
        <dbReference type="ARBA" id="ARBA00022448"/>
    </source>
</evidence>
<evidence type="ECO:0000256" key="6">
    <source>
        <dbReference type="ARBA" id="ARBA00023136"/>
    </source>
</evidence>
<keyword evidence="3" id="KW-1003">Cell membrane</keyword>
<evidence type="ECO:0000313" key="11">
    <source>
        <dbReference type="Proteomes" id="UP001235840"/>
    </source>
</evidence>
<gene>
    <name evidence="10" type="ORF">J2S11_000037</name>
</gene>
<feature type="transmembrane region" description="Helical" evidence="7">
    <location>
        <begin position="29"/>
        <end position="54"/>
    </location>
</feature>
<feature type="transmembrane region" description="Helical" evidence="7">
    <location>
        <begin position="208"/>
        <end position="226"/>
    </location>
</feature>
<protein>
    <submittedName>
        <fullName evidence="10">Multisubunit Na+/H+ antiporter MnhB subunit</fullName>
    </submittedName>
</protein>
<comment type="subcellular location">
    <subcellularLocation>
        <location evidence="1">Cell membrane</location>
        <topology evidence="1">Multi-pass membrane protein</topology>
    </subcellularLocation>
</comment>
<dbReference type="Pfam" id="PF13244">
    <property type="entry name" value="MbhD"/>
    <property type="match status" value="1"/>
</dbReference>
<evidence type="ECO:0000256" key="7">
    <source>
        <dbReference type="SAM" id="Phobius"/>
    </source>
</evidence>
<reference evidence="10 11" key="1">
    <citation type="submission" date="2023-07" db="EMBL/GenBank/DDBJ databases">
        <title>Genomic Encyclopedia of Type Strains, Phase IV (KMG-IV): sequencing the most valuable type-strain genomes for metagenomic binning, comparative biology and taxonomic classification.</title>
        <authorList>
            <person name="Goeker M."/>
        </authorList>
    </citation>
    <scope>NUCLEOTIDE SEQUENCE [LARGE SCALE GENOMIC DNA]</scope>
    <source>
        <strain evidence="10 11">DSM 12751</strain>
    </source>
</reference>
<evidence type="ECO:0000256" key="3">
    <source>
        <dbReference type="ARBA" id="ARBA00022475"/>
    </source>
</evidence>
<evidence type="ECO:0000256" key="1">
    <source>
        <dbReference type="ARBA" id="ARBA00004651"/>
    </source>
</evidence>
<dbReference type="EMBL" id="JAUSTY010000001">
    <property type="protein sequence ID" value="MDQ0164138.1"/>
    <property type="molecule type" value="Genomic_DNA"/>
</dbReference>